<keyword evidence="2" id="KW-0418">Kinase</keyword>
<evidence type="ECO:0000256" key="1">
    <source>
        <dbReference type="SAM" id="MobiDB-lite"/>
    </source>
</evidence>
<reference evidence="2" key="1">
    <citation type="journal article" date="2011" name="Genome Biol.">
        <title>The draft genome of the carcinogenic human liver fluke Clonorchis sinensis.</title>
        <authorList>
            <person name="Wang X."/>
            <person name="Chen W."/>
            <person name="Huang Y."/>
            <person name="Sun J."/>
            <person name="Men J."/>
            <person name="Liu H."/>
            <person name="Luo F."/>
            <person name="Guo L."/>
            <person name="Lv X."/>
            <person name="Deng C."/>
            <person name="Zhou C."/>
            <person name="Fan Y."/>
            <person name="Li X."/>
            <person name="Huang L."/>
            <person name="Hu Y."/>
            <person name="Liang C."/>
            <person name="Hu X."/>
            <person name="Xu J."/>
            <person name="Yu X."/>
        </authorList>
    </citation>
    <scope>NUCLEOTIDE SEQUENCE [LARGE SCALE GENOMIC DNA]</scope>
    <source>
        <strain evidence="2">Henan</strain>
    </source>
</reference>
<sequence>MRRRCPISKAAIDIQVQVAEIERTRCKIAGIFLIRLRIAMDVDHKQGGVDNSRTSRLKQARSNERMDYEESWFIDHIEDKTEMAGLWQFMLIGYGYFSSRRITGICKHAASIFHVRYVYDAAIATSWFRNISAFHSRWFGQRPALSILAEASNLKDTLDAGRIVNNSFIEIRTNRERHQTLTHLMEYNQQRYCSGMGFEHRKTLSGHRKERVVEATREWRNGSIGIMEQPRAPPTKARQCWLAAVAAGILHGFQDTSFAGAAKWEKVLSQRLFAPFVCILVKEDSPGQLRRVGGGAHSQEGARSECGNHTRIRSTPVVTRLLASLVLRRLMVALETLTREHQSGFRPGNSCASYSPRRPASDKTERPKGGQSVTWQQSIKAIP</sequence>
<gene>
    <name evidence="2" type="ORF">CLF_112917</name>
</gene>
<feature type="region of interest" description="Disordered" evidence="1">
    <location>
        <begin position="342"/>
        <end position="383"/>
    </location>
</feature>
<evidence type="ECO:0000313" key="3">
    <source>
        <dbReference type="Proteomes" id="UP000008909"/>
    </source>
</evidence>
<evidence type="ECO:0000313" key="2">
    <source>
        <dbReference type="EMBL" id="GAA57576.1"/>
    </source>
</evidence>
<proteinExistence type="predicted"/>
<keyword evidence="2" id="KW-0808">Transferase</keyword>
<feature type="non-terminal residue" evidence="2">
    <location>
        <position position="383"/>
    </location>
</feature>
<dbReference type="GO" id="GO:0016301">
    <property type="term" value="F:kinase activity"/>
    <property type="evidence" value="ECO:0007669"/>
    <property type="project" value="UniProtKB-KW"/>
</dbReference>
<dbReference type="EMBL" id="DF144860">
    <property type="protein sequence ID" value="GAA57576.1"/>
    <property type="molecule type" value="Genomic_DNA"/>
</dbReference>
<keyword evidence="3" id="KW-1185">Reference proteome</keyword>
<accession>G7YX96</accession>
<organism evidence="2 3">
    <name type="scientific">Clonorchis sinensis</name>
    <name type="common">Chinese liver fluke</name>
    <dbReference type="NCBI Taxonomy" id="79923"/>
    <lineage>
        <taxon>Eukaryota</taxon>
        <taxon>Metazoa</taxon>
        <taxon>Spiralia</taxon>
        <taxon>Lophotrochozoa</taxon>
        <taxon>Platyhelminthes</taxon>
        <taxon>Trematoda</taxon>
        <taxon>Digenea</taxon>
        <taxon>Opisthorchiida</taxon>
        <taxon>Opisthorchiata</taxon>
        <taxon>Opisthorchiidae</taxon>
        <taxon>Clonorchis</taxon>
    </lineage>
</organism>
<feature type="compositionally biased region" description="Polar residues" evidence="1">
    <location>
        <begin position="371"/>
        <end position="383"/>
    </location>
</feature>
<dbReference type="AlphaFoldDB" id="G7YX96"/>
<feature type="region of interest" description="Disordered" evidence="1">
    <location>
        <begin position="289"/>
        <end position="309"/>
    </location>
</feature>
<name>G7YX96_CLOSI</name>
<dbReference type="Proteomes" id="UP000008909">
    <property type="component" value="Unassembled WGS sequence"/>
</dbReference>
<reference key="2">
    <citation type="submission" date="2011-10" db="EMBL/GenBank/DDBJ databases">
        <title>The genome and transcriptome sequence of Clonorchis sinensis provide insights into the carcinogenic liver fluke.</title>
        <authorList>
            <person name="Wang X."/>
            <person name="Huang Y."/>
            <person name="Chen W."/>
            <person name="Liu H."/>
            <person name="Guo L."/>
            <person name="Chen Y."/>
            <person name="Luo F."/>
            <person name="Zhou W."/>
            <person name="Sun J."/>
            <person name="Mao Q."/>
            <person name="Liang P."/>
            <person name="Zhou C."/>
            <person name="Tian Y."/>
            <person name="Men J."/>
            <person name="Lv X."/>
            <person name="Huang L."/>
            <person name="Zhou J."/>
            <person name="Hu Y."/>
            <person name="Li R."/>
            <person name="Zhang F."/>
            <person name="Lei H."/>
            <person name="Li X."/>
            <person name="Hu X."/>
            <person name="Liang C."/>
            <person name="Xu J."/>
            <person name="Wu Z."/>
            <person name="Yu X."/>
        </authorList>
    </citation>
    <scope>NUCLEOTIDE SEQUENCE</scope>
    <source>
        <strain>Henan</strain>
    </source>
</reference>
<protein>
    <submittedName>
        <fullName evidence="2">Protein kinase</fullName>
    </submittedName>
</protein>
<feature type="compositionally biased region" description="Basic and acidic residues" evidence="1">
    <location>
        <begin position="359"/>
        <end position="368"/>
    </location>
</feature>